<dbReference type="GO" id="GO:0030586">
    <property type="term" value="F:[methionine synthase] reductase (NADPH) activity"/>
    <property type="evidence" value="ECO:0007669"/>
    <property type="project" value="TreeGrafter"/>
</dbReference>
<dbReference type="Pfam" id="PF00258">
    <property type="entry name" value="Flavodoxin_1"/>
    <property type="match status" value="1"/>
</dbReference>
<keyword evidence="1" id="KW-0285">Flavoprotein</keyword>
<dbReference type="SUPFAM" id="SSF52218">
    <property type="entry name" value="Flavoproteins"/>
    <property type="match status" value="1"/>
</dbReference>
<keyword evidence="2" id="KW-0288">FMN</keyword>
<dbReference type="KEGG" id="pxi:J5O05_16695"/>
<sequence length="148" mass="15924">MAHVAIFVGSMYGNAEGLAEKIRSVLVAAGHEANVYSSATLADLTTASTALFVSSTTGQGDIPDNLQPLFLQMQSQFPMMTGKLCGVIALGDSSYGDTYCGAGRQIDTLLQELNATLPVKRLDVDACEYFEPWEAAETWVADWITHLE</sequence>
<keyword evidence="5" id="KW-1185">Reference proteome</keyword>
<reference evidence="4" key="1">
    <citation type="submission" date="2021-03" db="EMBL/GenBank/DDBJ databases">
        <title>Complete Genome of Pseudoalteromonas xiamenensis STKMTI.2, a new potential marine bacterium producing anti-Vibrio compounds.</title>
        <authorList>
            <person name="Handayani D.P."/>
            <person name="Isnansetyo A."/>
            <person name="Istiqomah I."/>
            <person name="Jumina J."/>
        </authorList>
    </citation>
    <scope>NUCLEOTIDE SEQUENCE</scope>
    <source>
        <strain evidence="4">STKMTI.2</strain>
    </source>
</reference>
<dbReference type="Gene3D" id="3.40.50.360">
    <property type="match status" value="1"/>
</dbReference>
<evidence type="ECO:0000256" key="1">
    <source>
        <dbReference type="ARBA" id="ARBA00022630"/>
    </source>
</evidence>
<proteinExistence type="predicted"/>
<evidence type="ECO:0000259" key="3">
    <source>
        <dbReference type="PROSITE" id="PS50902"/>
    </source>
</evidence>
<dbReference type="Proteomes" id="UP000664904">
    <property type="component" value="Chromosome"/>
</dbReference>
<accession>A0A975HKW1</accession>
<dbReference type="InterPro" id="IPR008254">
    <property type="entry name" value="Flavodoxin/NO_synth"/>
</dbReference>
<dbReference type="PANTHER" id="PTHR19384">
    <property type="entry name" value="NITRIC OXIDE SYNTHASE-RELATED"/>
    <property type="match status" value="1"/>
</dbReference>
<gene>
    <name evidence="4" type="ORF">J5O05_16695</name>
</gene>
<dbReference type="PROSITE" id="PS50902">
    <property type="entry name" value="FLAVODOXIN_LIKE"/>
    <property type="match status" value="1"/>
</dbReference>
<dbReference type="NCBIfam" id="NF005989">
    <property type="entry name" value="PRK08105.1"/>
    <property type="match status" value="1"/>
</dbReference>
<dbReference type="GO" id="GO:0005829">
    <property type="term" value="C:cytosol"/>
    <property type="evidence" value="ECO:0007669"/>
    <property type="project" value="TreeGrafter"/>
</dbReference>
<dbReference type="RefSeq" id="WP_208843035.1">
    <property type="nucleotide sequence ID" value="NZ_CP072133.1"/>
</dbReference>
<dbReference type="GO" id="GO:0050660">
    <property type="term" value="F:flavin adenine dinucleotide binding"/>
    <property type="evidence" value="ECO:0007669"/>
    <property type="project" value="TreeGrafter"/>
</dbReference>
<dbReference type="GO" id="GO:0010181">
    <property type="term" value="F:FMN binding"/>
    <property type="evidence" value="ECO:0007669"/>
    <property type="project" value="InterPro"/>
</dbReference>
<dbReference type="GO" id="GO:0009086">
    <property type="term" value="P:methionine biosynthetic process"/>
    <property type="evidence" value="ECO:0007669"/>
    <property type="project" value="TreeGrafter"/>
</dbReference>
<evidence type="ECO:0000256" key="2">
    <source>
        <dbReference type="ARBA" id="ARBA00022643"/>
    </source>
</evidence>
<name>A0A975HKW1_9GAMM</name>
<dbReference type="GO" id="GO:0050667">
    <property type="term" value="P:homocysteine metabolic process"/>
    <property type="evidence" value="ECO:0007669"/>
    <property type="project" value="TreeGrafter"/>
</dbReference>
<evidence type="ECO:0000313" key="5">
    <source>
        <dbReference type="Proteomes" id="UP000664904"/>
    </source>
</evidence>
<organism evidence="4 5">
    <name type="scientific">Pseudoalteromonas xiamenensis</name>
    <dbReference type="NCBI Taxonomy" id="882626"/>
    <lineage>
        <taxon>Bacteria</taxon>
        <taxon>Pseudomonadati</taxon>
        <taxon>Pseudomonadota</taxon>
        <taxon>Gammaproteobacteria</taxon>
        <taxon>Alteromonadales</taxon>
        <taxon>Pseudoalteromonadaceae</taxon>
        <taxon>Pseudoalteromonas</taxon>
    </lineage>
</organism>
<evidence type="ECO:0000313" key="4">
    <source>
        <dbReference type="EMBL" id="QTH71394.1"/>
    </source>
</evidence>
<protein>
    <submittedName>
        <fullName evidence="4">Flavodoxin</fullName>
    </submittedName>
</protein>
<dbReference type="EMBL" id="CP072133">
    <property type="protein sequence ID" value="QTH71394.1"/>
    <property type="molecule type" value="Genomic_DNA"/>
</dbReference>
<feature type="domain" description="Flavodoxin-like" evidence="3">
    <location>
        <begin position="4"/>
        <end position="144"/>
    </location>
</feature>
<dbReference type="PANTHER" id="PTHR19384:SF84">
    <property type="entry name" value="METHIONINE SYNTHASE REDUCTASE"/>
    <property type="match status" value="1"/>
</dbReference>
<dbReference type="InterPro" id="IPR029039">
    <property type="entry name" value="Flavoprotein-like_sf"/>
</dbReference>
<dbReference type="AlphaFoldDB" id="A0A975HKW1"/>